<feature type="domain" description="DUF305" evidence="1">
    <location>
        <begin position="47"/>
        <end position="210"/>
    </location>
</feature>
<proteinExistence type="predicted"/>
<dbReference type="EMBL" id="JACYWE010000012">
    <property type="protein sequence ID" value="MBD8507853.1"/>
    <property type="molecule type" value="Genomic_DNA"/>
</dbReference>
<reference evidence="2" key="1">
    <citation type="submission" date="2020-09" db="EMBL/GenBank/DDBJ databases">
        <title>Hoyosella lacisalsi sp. nov., a halotolerant actinobacterium isolated from soil of Lake Gudzhirganskoe.</title>
        <authorList>
            <person name="Yang Q."/>
            <person name="Guo P.Y."/>
            <person name="Liu S.W."/>
            <person name="Li F.N."/>
            <person name="Sun C.H."/>
        </authorList>
    </citation>
    <scope>NUCLEOTIDE SEQUENCE</scope>
    <source>
        <strain evidence="2">G463</strain>
    </source>
</reference>
<accession>A0A927JEU5</accession>
<dbReference type="RefSeq" id="WP_192040320.1">
    <property type="nucleotide sequence ID" value="NZ_JACYWE010000012.1"/>
</dbReference>
<name>A0A927JEU5_9ACTN</name>
<keyword evidence="3" id="KW-1185">Reference proteome</keyword>
<sequence>MSPTGRRLVPLLVITTALGMAIGFLLGATIGGDDAALPANADPNASDIGFSQDMSAHHLQAVSMSAAVLTTTSDPSIRTLSFDILTAQENQIGQMQGWLQAWGEPRFAPGDPMTWMPSSEHDGHDMSDMAMSEGARMPGMATSQEMARLRGLEGSEQDVYFLQLMLRHHQGGLPMAEAAIEQASTPLVTGIAQRMLDGQKKEIDLMTELLAERGAEPIPFN</sequence>
<dbReference type="Gene3D" id="1.20.1260.10">
    <property type="match status" value="1"/>
</dbReference>
<dbReference type="InterPro" id="IPR012347">
    <property type="entry name" value="Ferritin-like"/>
</dbReference>
<comment type="caution">
    <text evidence="2">The sequence shown here is derived from an EMBL/GenBank/DDBJ whole genome shotgun (WGS) entry which is preliminary data.</text>
</comment>
<dbReference type="InterPro" id="IPR005183">
    <property type="entry name" value="DUF305_CopM-like"/>
</dbReference>
<dbReference type="Pfam" id="PF03713">
    <property type="entry name" value="DUF305"/>
    <property type="match status" value="1"/>
</dbReference>
<protein>
    <submittedName>
        <fullName evidence="2">DUF305 domain-containing protein</fullName>
    </submittedName>
</protein>
<dbReference type="Proteomes" id="UP000642993">
    <property type="component" value="Unassembled WGS sequence"/>
</dbReference>
<evidence type="ECO:0000313" key="3">
    <source>
        <dbReference type="Proteomes" id="UP000642993"/>
    </source>
</evidence>
<dbReference type="PANTHER" id="PTHR36933">
    <property type="entry name" value="SLL0788 PROTEIN"/>
    <property type="match status" value="1"/>
</dbReference>
<organism evidence="2 3">
    <name type="scientific">Lolliginicoccus lacisalsi</name>
    <dbReference type="NCBI Taxonomy" id="2742202"/>
    <lineage>
        <taxon>Bacteria</taxon>
        <taxon>Bacillati</taxon>
        <taxon>Actinomycetota</taxon>
        <taxon>Actinomycetes</taxon>
        <taxon>Mycobacteriales</taxon>
        <taxon>Hoyosellaceae</taxon>
        <taxon>Lolliginicoccus</taxon>
    </lineage>
</organism>
<evidence type="ECO:0000313" key="2">
    <source>
        <dbReference type="EMBL" id="MBD8507853.1"/>
    </source>
</evidence>
<dbReference type="AlphaFoldDB" id="A0A927JEU5"/>
<evidence type="ECO:0000259" key="1">
    <source>
        <dbReference type="Pfam" id="PF03713"/>
    </source>
</evidence>
<dbReference type="PANTHER" id="PTHR36933:SF1">
    <property type="entry name" value="SLL0788 PROTEIN"/>
    <property type="match status" value="1"/>
</dbReference>
<gene>
    <name evidence="2" type="ORF">HT102_15295</name>
</gene>